<dbReference type="RefSeq" id="WP_068669270.1">
    <property type="nucleotide sequence ID" value="NZ_LYPB01000088.1"/>
</dbReference>
<keyword evidence="4" id="KW-0411">Iron-sulfur</keyword>
<dbReference type="InterPro" id="IPR036922">
    <property type="entry name" value="Rieske_2Fe-2S_sf"/>
</dbReference>
<reference evidence="6 7" key="1">
    <citation type="submission" date="2016-05" db="EMBL/GenBank/DDBJ databases">
        <title>Paenibacillus sp. 1ZS3-15 nov., isolated from the rhizosphere soil.</title>
        <authorList>
            <person name="Zhang X.X."/>
            <person name="Zhang J."/>
        </authorList>
    </citation>
    <scope>NUCLEOTIDE SEQUENCE [LARGE SCALE GENOMIC DNA]</scope>
    <source>
        <strain evidence="6 7">1ZS3-15</strain>
    </source>
</reference>
<keyword evidence="2" id="KW-0479">Metal-binding</keyword>
<dbReference type="SUPFAM" id="SSF50022">
    <property type="entry name" value="ISP domain"/>
    <property type="match status" value="1"/>
</dbReference>
<keyword evidence="7" id="KW-1185">Reference proteome</keyword>
<dbReference type="Proteomes" id="UP000078454">
    <property type="component" value="Unassembled WGS sequence"/>
</dbReference>
<dbReference type="STRING" id="1850517.A8708_23795"/>
<gene>
    <name evidence="6" type="ORF">A8708_23795</name>
</gene>
<comment type="caution">
    <text evidence="6">The sequence shown here is derived from an EMBL/GenBank/DDBJ whole genome shotgun (WGS) entry which is preliminary data.</text>
</comment>
<evidence type="ECO:0000256" key="1">
    <source>
        <dbReference type="ARBA" id="ARBA00022714"/>
    </source>
</evidence>
<dbReference type="GO" id="GO:0016705">
    <property type="term" value="F:oxidoreductase activity, acting on paired donors, with incorporation or reduction of molecular oxygen"/>
    <property type="evidence" value="ECO:0007669"/>
    <property type="project" value="UniProtKB-ARBA"/>
</dbReference>
<dbReference type="GO" id="GO:0004497">
    <property type="term" value="F:monooxygenase activity"/>
    <property type="evidence" value="ECO:0007669"/>
    <property type="project" value="UniProtKB-ARBA"/>
</dbReference>
<dbReference type="OrthoDB" id="9795104at2"/>
<dbReference type="Gene3D" id="2.102.10.10">
    <property type="entry name" value="Rieske [2Fe-2S] iron-sulphur domain"/>
    <property type="match status" value="1"/>
</dbReference>
<evidence type="ECO:0000259" key="5">
    <source>
        <dbReference type="PROSITE" id="PS51296"/>
    </source>
</evidence>
<dbReference type="PANTHER" id="PTHR21496:SF23">
    <property type="entry name" value="3-PHENYLPROPIONATE_CINNAMIC ACID DIOXYGENASE FERREDOXIN SUBUNIT"/>
    <property type="match status" value="1"/>
</dbReference>
<proteinExistence type="predicted"/>
<dbReference type="GO" id="GO:0051537">
    <property type="term" value="F:2 iron, 2 sulfur cluster binding"/>
    <property type="evidence" value="ECO:0007669"/>
    <property type="project" value="UniProtKB-KW"/>
</dbReference>
<keyword evidence="3" id="KW-0408">Iron</keyword>
<dbReference type="Pfam" id="PF00355">
    <property type="entry name" value="Rieske"/>
    <property type="match status" value="1"/>
</dbReference>
<evidence type="ECO:0000313" key="6">
    <source>
        <dbReference type="EMBL" id="OAS14725.1"/>
    </source>
</evidence>
<sequence>MKRGTQHQVGTVGEIPPGQHKIVEVGGRSVGIYNIGGAFHALRNICPHQGAELCKGLVTAYVTSGGPGDFQFDREGEIVRCPWHQWEFDIATGCMITDAAMRTKTYEVTVEKFGVSIENDLIFIHMS</sequence>
<dbReference type="PROSITE" id="PS51296">
    <property type="entry name" value="RIESKE"/>
    <property type="match status" value="1"/>
</dbReference>
<dbReference type="GO" id="GO:0046872">
    <property type="term" value="F:metal ion binding"/>
    <property type="evidence" value="ECO:0007669"/>
    <property type="project" value="UniProtKB-KW"/>
</dbReference>
<accession>A0A198A0M2</accession>
<protein>
    <submittedName>
        <fullName evidence="6">2Fe-2S ferredoxin</fullName>
    </submittedName>
</protein>
<dbReference type="PANTHER" id="PTHR21496">
    <property type="entry name" value="FERREDOXIN-RELATED"/>
    <property type="match status" value="1"/>
</dbReference>
<evidence type="ECO:0000256" key="4">
    <source>
        <dbReference type="ARBA" id="ARBA00023014"/>
    </source>
</evidence>
<dbReference type="AlphaFoldDB" id="A0A198A0M2"/>
<evidence type="ECO:0000256" key="2">
    <source>
        <dbReference type="ARBA" id="ARBA00022723"/>
    </source>
</evidence>
<feature type="domain" description="Rieske" evidence="5">
    <location>
        <begin position="7"/>
        <end position="117"/>
    </location>
</feature>
<evidence type="ECO:0000313" key="7">
    <source>
        <dbReference type="Proteomes" id="UP000078454"/>
    </source>
</evidence>
<evidence type="ECO:0000256" key="3">
    <source>
        <dbReference type="ARBA" id="ARBA00023004"/>
    </source>
</evidence>
<keyword evidence="1" id="KW-0001">2Fe-2S</keyword>
<dbReference type="InterPro" id="IPR017941">
    <property type="entry name" value="Rieske_2Fe-2S"/>
</dbReference>
<dbReference type="EMBL" id="LYPB01000088">
    <property type="protein sequence ID" value="OAS14725.1"/>
    <property type="molecule type" value="Genomic_DNA"/>
</dbReference>
<name>A0A198A0M2_9BACL</name>
<organism evidence="6 7">
    <name type="scientific">Paenibacillus oryzisoli</name>
    <dbReference type="NCBI Taxonomy" id="1850517"/>
    <lineage>
        <taxon>Bacteria</taxon>
        <taxon>Bacillati</taxon>
        <taxon>Bacillota</taxon>
        <taxon>Bacilli</taxon>
        <taxon>Bacillales</taxon>
        <taxon>Paenibacillaceae</taxon>
        <taxon>Paenibacillus</taxon>
    </lineage>
</organism>